<dbReference type="OrthoDB" id="6499973at2759"/>
<comment type="caution">
    <text evidence="3">The sequence shown here is derived from an EMBL/GenBank/DDBJ whole genome shotgun (WGS) entry which is preliminary data.</text>
</comment>
<keyword evidence="4" id="KW-1185">Reference proteome</keyword>
<reference evidence="3" key="1">
    <citation type="submission" date="2021-03" db="EMBL/GenBank/DDBJ databases">
        <title>Chromosome level genome of the anhydrobiotic midge Polypedilum vanderplanki.</title>
        <authorList>
            <person name="Yoshida Y."/>
            <person name="Kikawada T."/>
            <person name="Gusev O."/>
        </authorList>
    </citation>
    <scope>NUCLEOTIDE SEQUENCE</scope>
    <source>
        <strain evidence="3">NIAS01</strain>
        <tissue evidence="3">Whole body or cell culture</tissue>
    </source>
</reference>
<accession>A0A9J6CPZ7</accession>
<evidence type="ECO:0000256" key="1">
    <source>
        <dbReference type="SAM" id="MobiDB-lite"/>
    </source>
</evidence>
<feature type="compositionally biased region" description="Polar residues" evidence="1">
    <location>
        <begin position="28"/>
        <end position="38"/>
    </location>
</feature>
<dbReference type="AlphaFoldDB" id="A0A9J6CPZ7"/>
<dbReference type="EMBL" id="JADBJN010000001">
    <property type="protein sequence ID" value="KAG5684297.1"/>
    <property type="molecule type" value="Genomic_DNA"/>
</dbReference>
<proteinExistence type="predicted"/>
<keyword evidence="2" id="KW-0812">Transmembrane</keyword>
<gene>
    <name evidence="3" type="ORF">PVAND_013532</name>
</gene>
<evidence type="ECO:0000313" key="4">
    <source>
        <dbReference type="Proteomes" id="UP001107558"/>
    </source>
</evidence>
<keyword evidence="2" id="KW-1133">Transmembrane helix</keyword>
<dbReference type="Proteomes" id="UP001107558">
    <property type="component" value="Chromosome 1"/>
</dbReference>
<evidence type="ECO:0000256" key="2">
    <source>
        <dbReference type="SAM" id="Phobius"/>
    </source>
</evidence>
<organism evidence="3 4">
    <name type="scientific">Polypedilum vanderplanki</name>
    <name type="common">Sleeping chironomid midge</name>
    <dbReference type="NCBI Taxonomy" id="319348"/>
    <lineage>
        <taxon>Eukaryota</taxon>
        <taxon>Metazoa</taxon>
        <taxon>Ecdysozoa</taxon>
        <taxon>Arthropoda</taxon>
        <taxon>Hexapoda</taxon>
        <taxon>Insecta</taxon>
        <taxon>Pterygota</taxon>
        <taxon>Neoptera</taxon>
        <taxon>Endopterygota</taxon>
        <taxon>Diptera</taxon>
        <taxon>Nematocera</taxon>
        <taxon>Chironomoidea</taxon>
        <taxon>Chironomidae</taxon>
        <taxon>Chironominae</taxon>
        <taxon>Polypedilum</taxon>
        <taxon>Polypedilum</taxon>
    </lineage>
</organism>
<protein>
    <submittedName>
        <fullName evidence="3">Uncharacterized protein</fullName>
    </submittedName>
</protein>
<feature type="region of interest" description="Disordered" evidence="1">
    <location>
        <begin position="18"/>
        <end position="38"/>
    </location>
</feature>
<keyword evidence="2" id="KW-0472">Membrane</keyword>
<name>A0A9J6CPZ7_POLVA</name>
<feature type="transmembrane region" description="Helical" evidence="2">
    <location>
        <begin position="62"/>
        <end position="89"/>
    </location>
</feature>
<evidence type="ECO:0000313" key="3">
    <source>
        <dbReference type="EMBL" id="KAG5684297.1"/>
    </source>
</evidence>
<sequence length="119" mass="13281">MASLIRALSWPMISTSTPLEQNEKKSSGSRNLSNTNGKHAPTFQQLIAARRLLCRRYYPEGAFGYVILFVGLIVNILTHGLQFSAFFFLGPASNRFKVDDEVDCLGKCLLLSSNYDTKC</sequence>